<proteinExistence type="predicted"/>
<evidence type="ECO:0000313" key="5">
    <source>
        <dbReference type="Proteomes" id="UP001595444"/>
    </source>
</evidence>
<gene>
    <name evidence="4" type="ORF">ACFOKA_04995</name>
</gene>
<dbReference type="SUPFAM" id="SSF47226">
    <property type="entry name" value="Histidine-containing phosphotransfer domain, HPT domain"/>
    <property type="match status" value="1"/>
</dbReference>
<keyword evidence="5" id="KW-1185">Reference proteome</keyword>
<evidence type="ECO:0000259" key="3">
    <source>
        <dbReference type="PROSITE" id="PS50894"/>
    </source>
</evidence>
<evidence type="ECO:0000256" key="1">
    <source>
        <dbReference type="ARBA" id="ARBA00023012"/>
    </source>
</evidence>
<name>A0ABV7D2C0_9PROT</name>
<dbReference type="InterPro" id="IPR036641">
    <property type="entry name" value="HPT_dom_sf"/>
</dbReference>
<evidence type="ECO:0000256" key="2">
    <source>
        <dbReference type="PROSITE-ProRule" id="PRU00110"/>
    </source>
</evidence>
<dbReference type="EMBL" id="JBHRSL010000002">
    <property type="protein sequence ID" value="MFC3051257.1"/>
    <property type="molecule type" value="Genomic_DNA"/>
</dbReference>
<dbReference type="Proteomes" id="UP001595444">
    <property type="component" value="Unassembled WGS sequence"/>
</dbReference>
<accession>A0ABV7D2C0</accession>
<keyword evidence="2" id="KW-0597">Phosphoprotein</keyword>
<dbReference type="RefSeq" id="WP_194211762.1">
    <property type="nucleotide sequence ID" value="NZ_CP061205.1"/>
</dbReference>
<comment type="caution">
    <text evidence="4">The sequence shown here is derived from an EMBL/GenBank/DDBJ whole genome shotgun (WGS) entry which is preliminary data.</text>
</comment>
<feature type="modified residue" description="Phosphohistidine" evidence="2">
    <location>
        <position position="59"/>
    </location>
</feature>
<sequence length="114" mass="12624">MPNSRWDETIILDISHLASFTGGDEELVNAVLDTFCNNAPKYLVALIEAPASDWKASAHKLKGAARSIGAWRLAAEAERAEHMVVPADDNPKRAVVLKELAKRLEALLRHIRQK</sequence>
<keyword evidence="1" id="KW-0902">Two-component regulatory system</keyword>
<dbReference type="PROSITE" id="PS50894">
    <property type="entry name" value="HPT"/>
    <property type="match status" value="1"/>
</dbReference>
<evidence type="ECO:0000313" key="4">
    <source>
        <dbReference type="EMBL" id="MFC3051257.1"/>
    </source>
</evidence>
<reference evidence="5" key="1">
    <citation type="journal article" date="2019" name="Int. J. Syst. Evol. Microbiol.">
        <title>The Global Catalogue of Microorganisms (GCM) 10K type strain sequencing project: providing services to taxonomists for standard genome sequencing and annotation.</title>
        <authorList>
            <consortium name="The Broad Institute Genomics Platform"/>
            <consortium name="The Broad Institute Genome Sequencing Center for Infectious Disease"/>
            <person name="Wu L."/>
            <person name="Ma J."/>
        </authorList>
    </citation>
    <scope>NUCLEOTIDE SEQUENCE [LARGE SCALE GENOMIC DNA]</scope>
    <source>
        <strain evidence="5">KCTC 62164</strain>
    </source>
</reference>
<dbReference type="InterPro" id="IPR008207">
    <property type="entry name" value="Sig_transdc_His_kin_Hpt_dom"/>
</dbReference>
<organism evidence="4 5">
    <name type="scientific">Kordiimonas pumila</name>
    <dbReference type="NCBI Taxonomy" id="2161677"/>
    <lineage>
        <taxon>Bacteria</taxon>
        <taxon>Pseudomonadati</taxon>
        <taxon>Pseudomonadota</taxon>
        <taxon>Alphaproteobacteria</taxon>
        <taxon>Kordiimonadales</taxon>
        <taxon>Kordiimonadaceae</taxon>
        <taxon>Kordiimonas</taxon>
    </lineage>
</organism>
<dbReference type="Pfam" id="PF01627">
    <property type="entry name" value="Hpt"/>
    <property type="match status" value="1"/>
</dbReference>
<feature type="domain" description="HPt" evidence="3">
    <location>
        <begin position="20"/>
        <end position="114"/>
    </location>
</feature>
<dbReference type="Gene3D" id="1.20.120.160">
    <property type="entry name" value="HPT domain"/>
    <property type="match status" value="1"/>
</dbReference>
<protein>
    <submittedName>
        <fullName evidence="4">Hpt domain-containing protein</fullName>
    </submittedName>
</protein>